<reference evidence="3" key="1">
    <citation type="submission" date="2021-01" db="EMBL/GenBank/DDBJ databases">
        <title>Genome public.</title>
        <authorList>
            <person name="Liu C."/>
            <person name="Sun Q."/>
        </authorList>
    </citation>
    <scope>NUCLEOTIDE SEQUENCE [LARGE SCALE GENOMIC DNA]</scope>
    <source>
        <strain evidence="3">YIM B02556</strain>
    </source>
</reference>
<keyword evidence="3" id="KW-1185">Reference proteome</keyword>
<name>A0ABS1FHC3_9PROT</name>
<accession>A0ABS1FHC3</accession>
<gene>
    <name evidence="2" type="ORF">JHL17_36150</name>
</gene>
<evidence type="ECO:0000313" key="3">
    <source>
        <dbReference type="Proteomes" id="UP000652760"/>
    </source>
</evidence>
<keyword evidence="1" id="KW-0812">Transmembrane</keyword>
<dbReference type="RefSeq" id="WP_200199502.1">
    <property type="nucleotide sequence ID" value="NZ_JAENHM010000093.1"/>
</dbReference>
<proteinExistence type="predicted"/>
<evidence type="ECO:0000313" key="2">
    <source>
        <dbReference type="EMBL" id="MBK1842840.1"/>
    </source>
</evidence>
<evidence type="ECO:0000256" key="1">
    <source>
        <dbReference type="SAM" id="Phobius"/>
    </source>
</evidence>
<feature type="transmembrane region" description="Helical" evidence="1">
    <location>
        <begin position="70"/>
        <end position="88"/>
    </location>
</feature>
<comment type="caution">
    <text evidence="2">The sequence shown here is derived from an EMBL/GenBank/DDBJ whole genome shotgun (WGS) entry which is preliminary data.</text>
</comment>
<protein>
    <submittedName>
        <fullName evidence="2">Uncharacterized protein</fullName>
    </submittedName>
</protein>
<keyword evidence="1" id="KW-0472">Membrane</keyword>
<dbReference type="EMBL" id="JAENHM010000093">
    <property type="protein sequence ID" value="MBK1842840.1"/>
    <property type="molecule type" value="Genomic_DNA"/>
</dbReference>
<keyword evidence="1" id="KW-1133">Transmembrane helix</keyword>
<dbReference type="Proteomes" id="UP000652760">
    <property type="component" value="Unassembled WGS sequence"/>
</dbReference>
<sequence>MDRTKKAAGGASLADRRVVVTAGPQSGSPAFAKRDLAAARRAFEVKLWSTTEAVQAALASGLPARKPSKGAAAFLFAMTTGFVTGSVIDVDGGGLL</sequence>
<organism evidence="2 3">
    <name type="scientific">Azospirillum endophyticum</name>
    <dbReference type="NCBI Taxonomy" id="2800326"/>
    <lineage>
        <taxon>Bacteria</taxon>
        <taxon>Pseudomonadati</taxon>
        <taxon>Pseudomonadota</taxon>
        <taxon>Alphaproteobacteria</taxon>
        <taxon>Rhodospirillales</taxon>
        <taxon>Azospirillaceae</taxon>
        <taxon>Azospirillum</taxon>
    </lineage>
</organism>